<dbReference type="Proteomes" id="UP000321306">
    <property type="component" value="Unassembled WGS sequence"/>
</dbReference>
<evidence type="ECO:0000313" key="2">
    <source>
        <dbReference type="Proteomes" id="UP000321306"/>
    </source>
</evidence>
<name>A0A511N4Z4_DEIC1</name>
<sequence length="326" mass="36398">MNSFAFLAYPRDVAQDLGRFAHFPSLKRFPEAVYEYALRKTSAGPAVIGQLTSAQHDLQGHVISLPLTPHQLRTLPVQLIRERVQEAIHCARDLGATVIGLGALTSERPEVGHALRRNRDISITGGGAYRTATVVLEIERLLKHLPKNPTVTLIGSDEVRLAMLSPVLENIHGIHGLHVTPHPEPARLREADLLVLLGDLPGVQIRSEHLRYNAIVLNAARSKVLEPRVLRERSDVILTDFSTFNPTIRLQGGPIHTHTLCPSLTETILLAQEGHQGHFALDVPTQQQLEYILLLLKKHPHQQFEFVSAQHRPARSTQVQRPNLWI</sequence>
<reference evidence="1 2" key="1">
    <citation type="submission" date="2019-07" db="EMBL/GenBank/DDBJ databases">
        <title>Whole genome shotgun sequence of Deinococcus cellulosilyticus NBRC 106333.</title>
        <authorList>
            <person name="Hosoyama A."/>
            <person name="Uohara A."/>
            <person name="Ohji S."/>
            <person name="Ichikawa N."/>
        </authorList>
    </citation>
    <scope>NUCLEOTIDE SEQUENCE [LARGE SCALE GENOMIC DNA]</scope>
    <source>
        <strain evidence="1 2">NBRC 106333</strain>
    </source>
</reference>
<evidence type="ECO:0000313" key="1">
    <source>
        <dbReference type="EMBL" id="GEM47547.1"/>
    </source>
</evidence>
<gene>
    <name evidence="1" type="ORF">DC3_31820</name>
</gene>
<keyword evidence="2" id="KW-1185">Reference proteome</keyword>
<accession>A0A511N4Z4</accession>
<protein>
    <submittedName>
        <fullName evidence="1">Shikimate 5-dehydrogenase</fullName>
    </submittedName>
</protein>
<proteinExistence type="predicted"/>
<dbReference type="AlphaFoldDB" id="A0A511N4Z4"/>
<dbReference type="RefSeq" id="WP_146885891.1">
    <property type="nucleotide sequence ID" value="NZ_BJXB01000014.1"/>
</dbReference>
<organism evidence="1 2">
    <name type="scientific">Deinococcus cellulosilyticus (strain DSM 18568 / NBRC 106333 / KACC 11606 / 5516J-15)</name>
    <dbReference type="NCBI Taxonomy" id="1223518"/>
    <lineage>
        <taxon>Bacteria</taxon>
        <taxon>Thermotogati</taxon>
        <taxon>Deinococcota</taxon>
        <taxon>Deinococci</taxon>
        <taxon>Deinococcales</taxon>
        <taxon>Deinococcaceae</taxon>
        <taxon>Deinococcus</taxon>
    </lineage>
</organism>
<dbReference type="OrthoDB" id="9808814at2"/>
<dbReference type="EMBL" id="BJXB01000014">
    <property type="protein sequence ID" value="GEM47547.1"/>
    <property type="molecule type" value="Genomic_DNA"/>
</dbReference>
<comment type="caution">
    <text evidence="1">The sequence shown here is derived from an EMBL/GenBank/DDBJ whole genome shotgun (WGS) entry which is preliminary data.</text>
</comment>